<evidence type="ECO:0008006" key="4">
    <source>
        <dbReference type="Google" id="ProtNLM"/>
    </source>
</evidence>
<evidence type="ECO:0000313" key="2">
    <source>
        <dbReference type="EMBL" id="MDC7790000.1"/>
    </source>
</evidence>
<reference evidence="2" key="1">
    <citation type="journal article" date="2023" name="Microbiol Resour">
        <title>Genome Sequences of Rhodoplanes serenus and Two Thermotolerant Strains, Rhodoplanes tepidamans and 'Rhodoplanes cryptolactis,' Further Refine the Genus.</title>
        <authorList>
            <person name="Rayyan A.A."/>
            <person name="Kyndt J.A."/>
        </authorList>
    </citation>
    <scope>NUCLEOTIDE SEQUENCE</scope>
    <source>
        <strain evidence="2">DSM 9987</strain>
    </source>
</reference>
<keyword evidence="3" id="KW-1185">Reference proteome</keyword>
<gene>
    <name evidence="2" type="ORF">PQJ73_30340</name>
</gene>
<dbReference type="SUPFAM" id="SSF56784">
    <property type="entry name" value="HAD-like"/>
    <property type="match status" value="1"/>
</dbReference>
<comment type="caution">
    <text evidence="2">The sequence shown here is derived from an EMBL/GenBank/DDBJ whole genome shotgun (WGS) entry which is preliminary data.</text>
</comment>
<dbReference type="Gene3D" id="3.40.50.1000">
    <property type="entry name" value="HAD superfamily/HAD-like"/>
    <property type="match status" value="1"/>
</dbReference>
<feature type="compositionally biased region" description="Low complexity" evidence="1">
    <location>
        <begin position="22"/>
        <end position="38"/>
    </location>
</feature>
<protein>
    <recommendedName>
        <fullName evidence="4">Hydrolase</fullName>
    </recommendedName>
</protein>
<feature type="region of interest" description="Disordered" evidence="1">
    <location>
        <begin position="1"/>
        <end position="38"/>
    </location>
</feature>
<dbReference type="InterPro" id="IPR036412">
    <property type="entry name" value="HAD-like_sf"/>
</dbReference>
<evidence type="ECO:0000256" key="1">
    <source>
        <dbReference type="SAM" id="MobiDB-lite"/>
    </source>
</evidence>
<dbReference type="RefSeq" id="WP_272780820.1">
    <property type="nucleotide sequence ID" value="NZ_JAQQLI010000108.1"/>
</dbReference>
<dbReference type="Proteomes" id="UP001165652">
    <property type="component" value="Unassembled WGS sequence"/>
</dbReference>
<dbReference type="InterPro" id="IPR023214">
    <property type="entry name" value="HAD_sf"/>
</dbReference>
<name>A0ABT5JJX2_RHOTP</name>
<sequence length="849" mass="89397">MRVDERGAAALAAQRAPKRQDGTAGAATAAGGTGGPAAAPRTGAAFSFDVFDTVLMRRCTAPDGVFELTARHVGADVARPGLVESFVQHRRFAETTARKRSKTDGRDGEVTIEEIWAEFPRRLFGLSALSPADLAEAEFQAELDLCFADPDVAFLYDAARAEGLRTGFVSDTYWDGERLARLLRHCRPGLAWDFLYASCDHGTGKTGRLFERVLATEGLAPGAVTHMGDNPAADVLAPRRLGIGARPYAQATAWLAGVLQREDTVFDMAVARSATGRRLDGGLRTMRRRIARTTPATSPAGVIGTTVLGPVMAGFDRFVLDRVERLEAAGGRVAVAFLARDGALSHALWTRLHPDRPAAYVEVNRRTASLSCADGPGGFDLLLGPIEEIDHPTAVDMLAIDAPALHRFFARAGGVTDGRTLAAALPELFGRKVIADLAGGMRDGLLAHLRREIPDFDAVTDLVLVDLGYSGTVQRGLRRALDLAFPDGGPRLHGLYLIGRDSALERLAPDNAESTISDLVVTPEVKSALMGNVAVLEQLCAAPTASVRSYRDGLPVRESEHRDPAQVALTTEIRAAALDFATALAADVAEGRPDPLADVDTAVAWTAATLCRLMLLPTDDEVVVLGSLSHDINLGSRTTLALADPLAARHAALTKALPDACLLFAPTMWPAGSLASLSPAHGFAYALLGSGLLPGDVFGDVDCGRVTVTVVDQRQAATIEVACARTASGDIRLRIPMRAESRIQAVGVPVGRIAPRALLRGVALQQGKTGTKAVKDGRVTMLGADRVQAVGATLVDDVFKGGPEGSLLVLMPPLADKVGVVTVLLTPLGGARPLALGLHDQIAASAPPA</sequence>
<dbReference type="EMBL" id="JAQQLI010000108">
    <property type="protein sequence ID" value="MDC7790000.1"/>
    <property type="molecule type" value="Genomic_DNA"/>
</dbReference>
<accession>A0ABT5JJX2</accession>
<organism evidence="2 3">
    <name type="scientific">Rhodoplanes tepidamans</name>
    <name type="common">Rhodoplanes cryptolactis</name>
    <dbReference type="NCBI Taxonomy" id="200616"/>
    <lineage>
        <taxon>Bacteria</taxon>
        <taxon>Pseudomonadati</taxon>
        <taxon>Pseudomonadota</taxon>
        <taxon>Alphaproteobacteria</taxon>
        <taxon>Hyphomicrobiales</taxon>
        <taxon>Nitrobacteraceae</taxon>
        <taxon>Rhodoplanes</taxon>
    </lineage>
</organism>
<proteinExistence type="predicted"/>
<evidence type="ECO:0000313" key="3">
    <source>
        <dbReference type="Proteomes" id="UP001165652"/>
    </source>
</evidence>
<dbReference type="Gene3D" id="1.10.150.400">
    <property type="match status" value="1"/>
</dbReference>
<reference evidence="2" key="2">
    <citation type="submission" date="2023-02" db="EMBL/GenBank/DDBJ databases">
        <authorList>
            <person name="Rayyan A."/>
            <person name="Meyer T."/>
            <person name="Kyndt J.A."/>
        </authorList>
    </citation>
    <scope>NUCLEOTIDE SEQUENCE</scope>
    <source>
        <strain evidence="2">DSM 9987</strain>
    </source>
</reference>